<dbReference type="EMBL" id="OBQI01000003">
    <property type="protein sequence ID" value="SOC49535.1"/>
    <property type="molecule type" value="Genomic_DNA"/>
</dbReference>
<evidence type="ECO:0000313" key="2">
    <source>
        <dbReference type="Proteomes" id="UP000219435"/>
    </source>
</evidence>
<accession>A0A285V5Z3</accession>
<dbReference type="AlphaFoldDB" id="A0A285V5Z3"/>
<proteinExistence type="predicted"/>
<name>A0A285V5Z3_9ACTN</name>
<organism evidence="1 2">
    <name type="scientific">Blastococcus aggregatus</name>
    <dbReference type="NCBI Taxonomy" id="38502"/>
    <lineage>
        <taxon>Bacteria</taxon>
        <taxon>Bacillati</taxon>
        <taxon>Actinomycetota</taxon>
        <taxon>Actinomycetes</taxon>
        <taxon>Geodermatophilales</taxon>
        <taxon>Geodermatophilaceae</taxon>
        <taxon>Blastococcus</taxon>
    </lineage>
</organism>
<sequence>MRTGAPSAVADGLLARGSALAEQAWRAGEPLRSAAGSLLAALGDTGTRSGSALAGQGRAVVSTLDGWLETALRALVPRVVDALVASVDLTDLVRRHVDLDALAGHLDVEALVRRVDLDALAAELDVAAVVARVDPAPVVARIDLDEVVARVDLDAVAARLDLERLLARVDPDTVVARVDLDAVIARIDLVALAREVIDAVDLPEIVRSSTGTMATDAVRSVRSETMRADDAVAGFVDRLLRRPPGRGAPVLP</sequence>
<protein>
    <submittedName>
        <fullName evidence="1">Uncharacterized protein</fullName>
    </submittedName>
</protein>
<gene>
    <name evidence="1" type="ORF">SAMN05660748_2263</name>
</gene>
<dbReference type="Proteomes" id="UP000219435">
    <property type="component" value="Unassembled WGS sequence"/>
</dbReference>
<evidence type="ECO:0000313" key="1">
    <source>
        <dbReference type="EMBL" id="SOC49535.1"/>
    </source>
</evidence>
<keyword evidence="2" id="KW-1185">Reference proteome</keyword>
<reference evidence="2" key="1">
    <citation type="submission" date="2017-08" db="EMBL/GenBank/DDBJ databases">
        <authorList>
            <person name="Varghese N."/>
            <person name="Submissions S."/>
        </authorList>
    </citation>
    <scope>NUCLEOTIDE SEQUENCE [LARGE SCALE GENOMIC DNA]</scope>
    <source>
        <strain evidence="2">DSM 4725</strain>
    </source>
</reference>